<evidence type="ECO:0000259" key="3">
    <source>
        <dbReference type="Pfam" id="PF00082"/>
    </source>
</evidence>
<name>A0A8H6GLH1_FUSOX</name>
<dbReference type="Gene3D" id="3.40.50.200">
    <property type="entry name" value="Peptidase S8/S53 domain"/>
    <property type="match status" value="1"/>
</dbReference>
<feature type="region of interest" description="Disordered" evidence="2">
    <location>
        <begin position="351"/>
        <end position="370"/>
    </location>
</feature>
<feature type="domain" description="Peptidase S8/S53" evidence="3">
    <location>
        <begin position="444"/>
        <end position="551"/>
    </location>
</feature>
<dbReference type="InterPro" id="IPR036852">
    <property type="entry name" value="Peptidase_S8/S53_dom_sf"/>
</dbReference>
<evidence type="ECO:0000256" key="1">
    <source>
        <dbReference type="ARBA" id="ARBA00022801"/>
    </source>
</evidence>
<dbReference type="GO" id="GO:0004252">
    <property type="term" value="F:serine-type endopeptidase activity"/>
    <property type="evidence" value="ECO:0007669"/>
    <property type="project" value="InterPro"/>
</dbReference>
<dbReference type="InterPro" id="IPR023827">
    <property type="entry name" value="Peptidase_S8_Asp-AS"/>
</dbReference>
<dbReference type="Pfam" id="PF00082">
    <property type="entry name" value="Peptidase_S8"/>
    <property type="match status" value="1"/>
</dbReference>
<evidence type="ECO:0000313" key="4">
    <source>
        <dbReference type="EMBL" id="KAF6519670.1"/>
    </source>
</evidence>
<dbReference type="PROSITE" id="PS00136">
    <property type="entry name" value="SUBTILASE_ASP"/>
    <property type="match status" value="1"/>
</dbReference>
<gene>
    <name evidence="4" type="ORF">HZS61_016087</name>
</gene>
<dbReference type="AlphaFoldDB" id="A0A8H6GLH1"/>
<dbReference type="InterPro" id="IPR000209">
    <property type="entry name" value="Peptidase_S8/S53_dom"/>
</dbReference>
<dbReference type="GO" id="GO:0006508">
    <property type="term" value="P:proteolysis"/>
    <property type="evidence" value="ECO:0007669"/>
    <property type="project" value="InterPro"/>
</dbReference>
<dbReference type="Proteomes" id="UP000593570">
    <property type="component" value="Unassembled WGS sequence"/>
</dbReference>
<feature type="compositionally biased region" description="Acidic residues" evidence="2">
    <location>
        <begin position="14"/>
        <end position="35"/>
    </location>
</feature>
<reference evidence="4" key="1">
    <citation type="journal article" date="2020" name="bioRxiv">
        <title>A chromosome-scale genome assembly for the Fusarium oxysporum strain Fo5176 to establish a model Arabidopsis-fungal pathosystem.</title>
        <authorList>
            <person name="Fokkens L."/>
            <person name="Guo L."/>
            <person name="Dora S."/>
            <person name="Wang B."/>
            <person name="Ye K."/>
            <person name="Sanchez-Rodriguez C."/>
            <person name="Croll D."/>
        </authorList>
    </citation>
    <scope>NUCLEOTIDE SEQUENCE [LARGE SCALE GENOMIC DNA]</scope>
    <source>
        <strain evidence="4">Fo5176</strain>
    </source>
</reference>
<feature type="compositionally biased region" description="Basic and acidic residues" evidence="2">
    <location>
        <begin position="360"/>
        <end position="370"/>
    </location>
</feature>
<accession>A0A8H6GLH1</accession>
<sequence length="763" mass="86257">MDESFPSHVPFPGFEDDYDEDLDDISESELDDDADDSRARFRAATIAMENRHDKFAEPQALYDFLYEFRDAIGLVMEDSYTFLHVAIRFVKDNRDARSGNMMPLIQSIVKEHPMLLRQRDSDGVTPLYMAIYIELHIDLHGLPSKIEATPFLEFLSSLKFDDTLQFVSLPDIQVDFKRRSQFIPHNDTKKSGKERRDLKFFFDCLQTQGVRHIIRVDVEDSREFPHSDQAISESFHTITVEQFNWKKVDLDPRVICKLGSKATWGEVTPDLSTTCDSQIREVTLSWSGNNTILRAWSEPEGLPLLPRLRKITILVPADEEMAESPDWVSACLAEFRQRIARNALTKADSSVVVEEGESDNVSKSKGSSDIESGGRRIEIYFVQSRGKGQNPENLHTFGQPRPSVESRAGYRWLDTVYGFADILKQFWDRSVDEFRPDMRKHTGGDVVVALIDDGVDAYDSSVSANIIGGKSFAFDKMTNMLNPFYVSELGHGTVMAEAIKRVCPMVKIYPIRVNIDSSESGQSSVEARSVALAMETAINRNANIILIPWPIEVTKSSPQDKTLLEIVLLTAYNQNILLFVPSDKNEEFQSSLIFRSDEAFRIGEARDDGGAPGRSDSPPDADFIFPGREVITQHDIESPRRSSDRTLDLNSASINVNVSLAAGLAAILIYAFKFVLLKKTAGTLSIGVETVDKDDLSQLERLQRYHGMMKAFQHLGSVTESGFLKVWEALDPIVDEMKDFTVEDQELGRLSQWFSQIKYTEDR</sequence>
<comment type="caution">
    <text evidence="4">The sequence shown here is derived from an EMBL/GenBank/DDBJ whole genome shotgun (WGS) entry which is preliminary data.</text>
</comment>
<feature type="region of interest" description="Disordered" evidence="2">
    <location>
        <begin position="1"/>
        <end position="36"/>
    </location>
</feature>
<dbReference type="EMBL" id="JACDXP010000008">
    <property type="protein sequence ID" value="KAF6519670.1"/>
    <property type="molecule type" value="Genomic_DNA"/>
</dbReference>
<proteinExistence type="predicted"/>
<organism evidence="4 5">
    <name type="scientific">Fusarium oxysporum f. sp. conglutinans</name>
    <dbReference type="NCBI Taxonomy" id="100902"/>
    <lineage>
        <taxon>Eukaryota</taxon>
        <taxon>Fungi</taxon>
        <taxon>Dikarya</taxon>
        <taxon>Ascomycota</taxon>
        <taxon>Pezizomycotina</taxon>
        <taxon>Sordariomycetes</taxon>
        <taxon>Hypocreomycetidae</taxon>
        <taxon>Hypocreales</taxon>
        <taxon>Nectriaceae</taxon>
        <taxon>Fusarium</taxon>
        <taxon>Fusarium oxysporum species complex</taxon>
    </lineage>
</organism>
<protein>
    <recommendedName>
        <fullName evidence="3">Peptidase S8/S53 domain-containing protein</fullName>
    </recommendedName>
</protein>
<dbReference type="SUPFAM" id="SSF52743">
    <property type="entry name" value="Subtilisin-like"/>
    <property type="match status" value="1"/>
</dbReference>
<keyword evidence="1" id="KW-0378">Hydrolase</keyword>
<evidence type="ECO:0000313" key="5">
    <source>
        <dbReference type="Proteomes" id="UP000593570"/>
    </source>
</evidence>
<evidence type="ECO:0000256" key="2">
    <source>
        <dbReference type="SAM" id="MobiDB-lite"/>
    </source>
</evidence>